<evidence type="ECO:0000313" key="2">
    <source>
        <dbReference type="Proteomes" id="UP000325440"/>
    </source>
</evidence>
<keyword evidence="2" id="KW-1185">Reference proteome</keyword>
<organism evidence="1 2">
    <name type="scientific">Cinara cedri</name>
    <dbReference type="NCBI Taxonomy" id="506608"/>
    <lineage>
        <taxon>Eukaryota</taxon>
        <taxon>Metazoa</taxon>
        <taxon>Ecdysozoa</taxon>
        <taxon>Arthropoda</taxon>
        <taxon>Hexapoda</taxon>
        <taxon>Insecta</taxon>
        <taxon>Pterygota</taxon>
        <taxon>Neoptera</taxon>
        <taxon>Paraneoptera</taxon>
        <taxon>Hemiptera</taxon>
        <taxon>Sternorrhyncha</taxon>
        <taxon>Aphidomorpha</taxon>
        <taxon>Aphidoidea</taxon>
        <taxon>Aphididae</taxon>
        <taxon>Lachninae</taxon>
        <taxon>Cinara</taxon>
    </lineage>
</organism>
<dbReference type="Proteomes" id="UP000325440">
    <property type="component" value="Unassembled WGS sequence"/>
</dbReference>
<dbReference type="InterPro" id="IPR036397">
    <property type="entry name" value="RNaseH_sf"/>
</dbReference>
<sequence length="110" mass="12808">MKSFMGGQNFNEDDDVKKAVSAWLQSQALSFYDEGIQKLVPRYDKCLNNGGQSCSNVESNSIDYKEFINEEVFNLSLFVEQLIEIQLQENEENEKEQSNIIVEEVFKDYY</sequence>
<protein>
    <submittedName>
        <fullName evidence="1">Uncharacterized protein</fullName>
    </submittedName>
</protein>
<dbReference type="GO" id="GO:0003676">
    <property type="term" value="F:nucleic acid binding"/>
    <property type="evidence" value="ECO:0007669"/>
    <property type="project" value="InterPro"/>
</dbReference>
<dbReference type="Gene3D" id="3.30.420.10">
    <property type="entry name" value="Ribonuclease H-like superfamily/Ribonuclease H"/>
    <property type="match status" value="1"/>
</dbReference>
<reference evidence="1 2" key="1">
    <citation type="submission" date="2019-08" db="EMBL/GenBank/DDBJ databases">
        <authorList>
            <person name="Alioto T."/>
            <person name="Alioto T."/>
            <person name="Gomez Garrido J."/>
        </authorList>
    </citation>
    <scope>NUCLEOTIDE SEQUENCE [LARGE SCALE GENOMIC DNA]</scope>
</reference>
<evidence type="ECO:0000313" key="1">
    <source>
        <dbReference type="EMBL" id="VVC30348.1"/>
    </source>
</evidence>
<dbReference type="EMBL" id="CABPRJ010000513">
    <property type="protein sequence ID" value="VVC30348.1"/>
    <property type="molecule type" value="Genomic_DNA"/>
</dbReference>
<name>A0A5E4ME04_9HEMI</name>
<accession>A0A5E4ME04</accession>
<gene>
    <name evidence="1" type="ORF">CINCED_3A021970</name>
</gene>
<dbReference type="OrthoDB" id="8182702at2759"/>
<dbReference type="AlphaFoldDB" id="A0A5E4ME04"/>
<proteinExistence type="predicted"/>